<reference evidence="1" key="1">
    <citation type="submission" date="2013-05" db="EMBL/GenBank/DDBJ databases">
        <authorList>
            <person name="Yim A.K.Y."/>
            <person name="Chan T.F."/>
            <person name="Ji K.M."/>
            <person name="Liu X.Y."/>
            <person name="Zhou J.W."/>
            <person name="Li R.Q."/>
            <person name="Yang K.Y."/>
            <person name="Li J."/>
            <person name="Li M."/>
            <person name="Law P.T.W."/>
            <person name="Wu Y.L."/>
            <person name="Cai Z.L."/>
            <person name="Qin H."/>
            <person name="Bao Y."/>
            <person name="Leung R.K.K."/>
            <person name="Ng P.K.S."/>
            <person name="Zou J."/>
            <person name="Zhong X.J."/>
            <person name="Ran P.X."/>
            <person name="Zhong N.S."/>
            <person name="Liu Z.G."/>
            <person name="Tsui S.K.W."/>
        </authorList>
    </citation>
    <scope>NUCLEOTIDE SEQUENCE</scope>
    <source>
        <strain evidence="1">Derf</strain>
        <tissue evidence="1">Whole organism</tissue>
    </source>
</reference>
<accession>A0A922HRA5</accession>
<proteinExistence type="predicted"/>
<name>A0A922HRA5_DERFA</name>
<reference evidence="1" key="2">
    <citation type="journal article" date="2022" name="Res Sq">
        <title>Comparative Genomics Reveals Insights into the Divergent Evolution of Astigmatic Mites and Household Pest Adaptations.</title>
        <authorList>
            <person name="Xiong Q."/>
            <person name="Wan A.T.-Y."/>
            <person name="Liu X.-Y."/>
            <person name="Fung C.S.-H."/>
            <person name="Xiao X."/>
            <person name="Malainual N."/>
            <person name="Hou J."/>
            <person name="Wang L."/>
            <person name="Wang M."/>
            <person name="Yang K."/>
            <person name="Cui Y."/>
            <person name="Leung E."/>
            <person name="Nong W."/>
            <person name="Shin S.-K."/>
            <person name="Au S."/>
            <person name="Jeong K.Y."/>
            <person name="Chew F.T."/>
            <person name="Hui J."/>
            <person name="Leung T.F."/>
            <person name="Tungtrongchitr A."/>
            <person name="Zhong N."/>
            <person name="Liu Z."/>
            <person name="Tsui S."/>
        </authorList>
    </citation>
    <scope>NUCLEOTIDE SEQUENCE</scope>
    <source>
        <strain evidence="1">Derf</strain>
        <tissue evidence="1">Whole organism</tissue>
    </source>
</reference>
<sequence>MAFDFFILLSDNRLEVAPRFRGSHHHHHSGGGGKQFIFFFHFHCSHHHPIFVGYLYPNEDMIQYVCINRYCDIF</sequence>
<protein>
    <submittedName>
        <fullName evidence="1">Uncharacterized protein</fullName>
    </submittedName>
</protein>
<dbReference type="EMBL" id="ASGP02000007">
    <property type="protein sequence ID" value="KAH9498026.1"/>
    <property type="molecule type" value="Genomic_DNA"/>
</dbReference>
<keyword evidence="2" id="KW-1185">Reference proteome</keyword>
<evidence type="ECO:0000313" key="2">
    <source>
        <dbReference type="Proteomes" id="UP000790347"/>
    </source>
</evidence>
<comment type="caution">
    <text evidence="1">The sequence shown here is derived from an EMBL/GenBank/DDBJ whole genome shotgun (WGS) entry which is preliminary data.</text>
</comment>
<dbReference type="Proteomes" id="UP000790347">
    <property type="component" value="Unassembled WGS sequence"/>
</dbReference>
<organism evidence="1 2">
    <name type="scientific">Dermatophagoides farinae</name>
    <name type="common">American house dust mite</name>
    <dbReference type="NCBI Taxonomy" id="6954"/>
    <lineage>
        <taxon>Eukaryota</taxon>
        <taxon>Metazoa</taxon>
        <taxon>Ecdysozoa</taxon>
        <taxon>Arthropoda</taxon>
        <taxon>Chelicerata</taxon>
        <taxon>Arachnida</taxon>
        <taxon>Acari</taxon>
        <taxon>Acariformes</taxon>
        <taxon>Sarcoptiformes</taxon>
        <taxon>Astigmata</taxon>
        <taxon>Psoroptidia</taxon>
        <taxon>Analgoidea</taxon>
        <taxon>Pyroglyphidae</taxon>
        <taxon>Dermatophagoidinae</taxon>
        <taxon>Dermatophagoides</taxon>
    </lineage>
</organism>
<gene>
    <name evidence="1" type="ORF">DERF_013953</name>
</gene>
<dbReference type="AlphaFoldDB" id="A0A922HRA5"/>
<evidence type="ECO:0000313" key="1">
    <source>
        <dbReference type="EMBL" id="KAH9498026.1"/>
    </source>
</evidence>